<dbReference type="Proteomes" id="UP001519460">
    <property type="component" value="Unassembled WGS sequence"/>
</dbReference>
<accession>A0ABD0JQ00</accession>
<dbReference type="EMBL" id="JACVVK020000365">
    <property type="protein sequence ID" value="KAK7476806.1"/>
    <property type="molecule type" value="Genomic_DNA"/>
</dbReference>
<evidence type="ECO:0000313" key="2">
    <source>
        <dbReference type="Proteomes" id="UP001519460"/>
    </source>
</evidence>
<proteinExistence type="predicted"/>
<comment type="caution">
    <text evidence="1">The sequence shown here is derived from an EMBL/GenBank/DDBJ whole genome shotgun (WGS) entry which is preliminary data.</text>
</comment>
<dbReference type="AlphaFoldDB" id="A0ABD0JQ00"/>
<sequence length="99" mass="11342">MRGLLTSRNCQRAETVLSFPFSVRFPCLGQRTVWQFCPHQFANLRCSCCHDYVRLLTSLFFSFNVNTCLSEPANDLSRLRHPVKSNMTPVSLIGSRLES</sequence>
<gene>
    <name evidence="1" type="ORF">BaRGS_00031967</name>
</gene>
<protein>
    <submittedName>
        <fullName evidence="1">Uncharacterized protein</fullName>
    </submittedName>
</protein>
<evidence type="ECO:0000313" key="1">
    <source>
        <dbReference type="EMBL" id="KAK7476806.1"/>
    </source>
</evidence>
<name>A0ABD0JQ00_9CAEN</name>
<reference evidence="1 2" key="1">
    <citation type="journal article" date="2023" name="Sci. Data">
        <title>Genome assembly of the Korean intertidal mud-creeper Batillaria attramentaria.</title>
        <authorList>
            <person name="Patra A.K."/>
            <person name="Ho P.T."/>
            <person name="Jun S."/>
            <person name="Lee S.J."/>
            <person name="Kim Y."/>
            <person name="Won Y.J."/>
        </authorList>
    </citation>
    <scope>NUCLEOTIDE SEQUENCE [LARGE SCALE GENOMIC DNA]</scope>
    <source>
        <strain evidence="1">Wonlab-2016</strain>
    </source>
</reference>
<organism evidence="1 2">
    <name type="scientific">Batillaria attramentaria</name>
    <dbReference type="NCBI Taxonomy" id="370345"/>
    <lineage>
        <taxon>Eukaryota</taxon>
        <taxon>Metazoa</taxon>
        <taxon>Spiralia</taxon>
        <taxon>Lophotrochozoa</taxon>
        <taxon>Mollusca</taxon>
        <taxon>Gastropoda</taxon>
        <taxon>Caenogastropoda</taxon>
        <taxon>Sorbeoconcha</taxon>
        <taxon>Cerithioidea</taxon>
        <taxon>Batillariidae</taxon>
        <taxon>Batillaria</taxon>
    </lineage>
</organism>
<keyword evidence="2" id="KW-1185">Reference proteome</keyword>